<dbReference type="AlphaFoldDB" id="A0A133Y054"/>
<dbReference type="EMBL" id="LSCQ01000040">
    <property type="protein sequence ID" value="KXB36574.1"/>
    <property type="molecule type" value="Genomic_DNA"/>
</dbReference>
<dbReference type="Proteomes" id="UP000070422">
    <property type="component" value="Unassembled WGS sequence"/>
</dbReference>
<dbReference type="InterPro" id="IPR002818">
    <property type="entry name" value="DJ-1/PfpI"/>
</dbReference>
<name>A0A133Y054_9LACT</name>
<dbReference type="Gene3D" id="3.40.50.880">
    <property type="match status" value="1"/>
</dbReference>
<protein>
    <submittedName>
        <fullName evidence="2">DJ-1 family protein</fullName>
    </submittedName>
</protein>
<dbReference type="InterPro" id="IPR006287">
    <property type="entry name" value="DJ-1"/>
</dbReference>
<dbReference type="SUPFAM" id="SSF52317">
    <property type="entry name" value="Class I glutamine amidotransferase-like"/>
    <property type="match status" value="1"/>
</dbReference>
<dbReference type="PANTHER" id="PTHR48094">
    <property type="entry name" value="PROTEIN/NUCLEIC ACID DEGLYCASE DJ-1-RELATED"/>
    <property type="match status" value="1"/>
</dbReference>
<reference evidence="2 3" key="1">
    <citation type="submission" date="2016-01" db="EMBL/GenBank/DDBJ databases">
        <authorList>
            <person name="Oliw E.H."/>
        </authorList>
    </citation>
    <scope>NUCLEOTIDE SEQUENCE [LARGE SCALE GENOMIC DNA]</scope>
    <source>
        <strain evidence="2 3">KA00635</strain>
    </source>
</reference>
<dbReference type="OrthoDB" id="9800516at2"/>
<dbReference type="InterPro" id="IPR050325">
    <property type="entry name" value="Prot/Nucl_acid_deglycase"/>
</dbReference>
<gene>
    <name evidence="2" type="ORF">HMPREF3187_00748</name>
</gene>
<dbReference type="GO" id="GO:0005737">
    <property type="term" value="C:cytoplasm"/>
    <property type="evidence" value="ECO:0007669"/>
    <property type="project" value="TreeGrafter"/>
</dbReference>
<evidence type="ECO:0000313" key="2">
    <source>
        <dbReference type="EMBL" id="KXB36574.1"/>
    </source>
</evidence>
<dbReference type="NCBIfam" id="TIGR01383">
    <property type="entry name" value="not_thiJ"/>
    <property type="match status" value="1"/>
</dbReference>
<proteinExistence type="predicted"/>
<dbReference type="InterPro" id="IPR029062">
    <property type="entry name" value="Class_I_gatase-like"/>
</dbReference>
<feature type="domain" description="DJ-1/PfpI" evidence="1">
    <location>
        <begin position="1"/>
        <end position="166"/>
    </location>
</feature>
<accession>A0A133Y054</accession>
<dbReference type="RefSeq" id="WP_060936726.1">
    <property type="nucleotide sequence ID" value="NZ_JASOZP010000015.1"/>
</dbReference>
<dbReference type="PANTHER" id="PTHR48094:SF12">
    <property type="entry name" value="PARKINSON DISEASE PROTEIN 7 HOMOLOG"/>
    <property type="match status" value="1"/>
</dbReference>
<evidence type="ECO:0000259" key="1">
    <source>
        <dbReference type="Pfam" id="PF01965"/>
    </source>
</evidence>
<evidence type="ECO:0000313" key="3">
    <source>
        <dbReference type="Proteomes" id="UP000070422"/>
    </source>
</evidence>
<comment type="caution">
    <text evidence="2">The sequence shown here is derived from an EMBL/GenBank/DDBJ whole genome shotgun (WGS) entry which is preliminary data.</text>
</comment>
<dbReference type="Pfam" id="PF01965">
    <property type="entry name" value="DJ-1_PfpI"/>
    <property type="match status" value="1"/>
</dbReference>
<sequence length="192" mass="21336">MKVMILLSKHYEETEALTVVDYLRRADITIDMVATEGDLQTVGAHNIVILADKLIQDVNAKDYEMIITPGGVGGTEALMANKEVVHLFKEQFQSDRYLASICASPLVLGKSEISEHIRGTIYPGFEKKLSFKEYISDEPVVVDREHQVITSQGPATAVYFALTLIEVLKGKEVRDQVAKGLLLPQVEDFIKA</sequence>
<dbReference type="STRING" id="87541.AWM71_03410"/>
<organism evidence="2 3">
    <name type="scientific">Aerococcus christensenii</name>
    <dbReference type="NCBI Taxonomy" id="87541"/>
    <lineage>
        <taxon>Bacteria</taxon>
        <taxon>Bacillati</taxon>
        <taxon>Bacillota</taxon>
        <taxon>Bacilli</taxon>
        <taxon>Lactobacillales</taxon>
        <taxon>Aerococcaceae</taxon>
        <taxon>Aerococcus</taxon>
    </lineage>
</organism>
<dbReference type="CDD" id="cd03135">
    <property type="entry name" value="GATase1_DJ-1"/>
    <property type="match status" value="1"/>
</dbReference>
<dbReference type="PATRIC" id="fig|87541.4.peg.746"/>